<keyword evidence="3" id="KW-0813">Transport</keyword>
<sequence>MAEKVTTIVCWCLFRLLLPLTLLAAALVRFNGLSFTYLVCLLVTPLLPYPMVNSMAGCTGRFLKGIVGLSVLFVLAHSVFHITLVSIATDSEPYGSMFPNCSFNEKIARQFGFQRLGDEVPVVDNVRMILPDVMVLLISLVVLVVCRILIHRDVHEQADLPMSGTYIRRRRKMASALNYVGEFFVGLLLASSGIMVPSVFNAVYFLVFLVLGVLWACYMSLGNRFAYVRMVLMTYTGAHILVLYLYQFQFFQEALPREDLIARLLGLTGIFETDCSDASSLYGLLRYPDVPWMYYINPGVLLLLYWVLAFETTRWFRTKNLTPEEILKDSLVSSQTRLRKRKRDVERQRLVDEGENVNYNSIEQGGEATPQVPGTSQREKNDEPSEFSRSISKPGESKRVPLVSVFMFAMKQSYVLMLIAMMAWSIMYLSWLTFVLLLGACILWMLPNSRRACLVTSPLLVLYSICLLLALYVYNMDLEKELPTAAGKIEMKEIGLMRFDTAPPDLAFQIFFTMFFLMTLRQFMRERKPDNSSVSEIPLRERGSNYHIEGFTDFMNLEWHDSNDGYDGATVRVVGHFLMEVMCKYWIFICTGMFLLIAVQEVVIYRIIYMVLFLFFIIIFQVSYPLWRAIMFAFWWLVILYSMAVLIIIYTYQFEDFPGYWQNNTGWDSDTLADIGLEKFGGTDLFIKLLTPTSFLIVIILQVHYFHKHFLRLSAIDRYTKEEEVESEQRYNRWLEAIGSETETEFEEDPNASIVTKPSYPVRFKAWLARIGIVTKTVRVYQTLTTFLWRLAEIHIFKVIIFIVMFVATNEDEVSAMTAIYVILVALLLPFIMTKVHLVLSNLIVIWTSLIILCKMIYQLRLVPVQVYPLCEALNKTLENKTVPERTTHNTVWVGLSKIDGRIDHYIKLYILVLAVVLFESITRYHQRQHFNHPDSPKPVEGILFRNVTREDADKGLLSCLKFFANHTFYKFGLEICYVTTAVTICIRMDAYAVLYAILLGIMMLFTRRTSSRIWWLYMLVLAILLPIQYLTSLGFPAVACITFPWTSKQGFITPLLERWLYIPDVENSPPSIVLMADILQLLFVVLQWRVFRMEVTGTGSAINGGDNSEIVEEHDLSCKIAVEDFTITSTMYLDVFKQGVYEYMFWVTLAVVFIAGATRVNIFGLGYVIAVFCFMWYGKEFLLKPLRKLLRMWNFLIAYVVFVLFAKACLQLVGCVYVNKLFQSNCWVVQLFGINCLLPTEGDIIEDAKAKGCIIVEDNTGLTWDVVCFAFLLLQRRIYGSHYFRHVVDLLSAQSRLSSRGAELINRILVREVEIQKEQEHQILLDIKRKMTVLKERQTALRKDFQEPTEHFQAIRAGDYYLFEEADEEEEQEEKPDSLTFGRSDDPQGEKRLGPLQVITTAMDKGAASAITKVKQQDEPDGAKAEMGQSSVDPKTKDEDQSSQDAKLDSAETAVEKAKTWGNFFATLIGSIADWLIRLCNQISRNYRLVARKLEGELRIEKDRIKREKIRGRASSRRSTPKEEESADGESAKPLDVQEVVLETDNFDEPCHGAGALESLDELEARADDREREFGRSQPRAYRLLVAVIYMLISRSELLCYFLMIVDQMIYGSLLSLPLPFMVFLWGMLSVPRPSKTFWITVITYTEAVVVTKYLFQFGFFPWNDGVFQESPFYPPRILGIEQKENYANVDIALLLALFLHRSILKRYGLWKDSKDINEDMERAGQKERSPPTTPQPISDQPGQVMEVARADESDVVDKLHPEEEHEDGRLKKTLKTGVAPFVIFFKKMTDSVYNATVDVYAPMFCCDFINFFIVVFGYTAFGPQQQSGDGDVTSYIMDNRVPVPFLVMLIVQFVLIVIDRALFLRKNVLGKCVFQILLVIVIHIWMFFALPKVTGTSFFDNIPAQLWYFVKCIYFALSAYQIRCGYPTRILGNFLTKKYNYLNLFLFKGFLGVPFLLELRALMDWIWTDSTLAISSWLQMEDIYANIFVLKCWRHSEVAYPTPRSQKKMPIIKYCTGGLLLLLIILIIWFPLVIFAISHSVFHPNPPSEVTIHLQLGAYQPLFKMTVQQNIRQIQNSEKAALAEYFGKERNAISFLNRFELSDISVVSFSGESTAIWGISEPAQKELIRALQESKNKTNQQRIKLEFSMTIVRSSDSKSSDTLTTYYTTQFSDTAADAFIDLINGTRNESAQVNGVFPRFMQITNKGISEAKSLIEGGIGFKKNNLQLGLSGDVGIGKLNQYWTLREEIYRGSHFVLKKDRAGNFTSDIKIITFNDRKAPSTLSFLSGYGIIGLYVSFILLIGRFLRMATTGQLLTIMFRELPQVDNILQTCLDIYLVREMKEFHLEEDLYAKLIFVYRSPETMIKWTRPKVKRD</sequence>
<evidence type="ECO:0000256" key="7">
    <source>
        <dbReference type="ARBA" id="ARBA00023065"/>
    </source>
</evidence>
<feature type="compositionally biased region" description="Basic and acidic residues" evidence="10">
    <location>
        <begin position="1722"/>
        <end position="1731"/>
    </location>
</feature>
<feature type="transmembrane region" description="Helical" evidence="11">
    <location>
        <begin position="1639"/>
        <end position="1657"/>
    </location>
</feature>
<feature type="compositionally biased region" description="Basic and acidic residues" evidence="10">
    <location>
        <begin position="1416"/>
        <end position="1425"/>
    </location>
</feature>
<dbReference type="EMBL" id="JBAMIC010000001">
    <property type="protein sequence ID" value="KAK7114285.1"/>
    <property type="molecule type" value="Genomic_DNA"/>
</dbReference>
<feature type="transmembrane region" description="Helical" evidence="11">
    <location>
        <begin position="2288"/>
        <end position="2308"/>
    </location>
</feature>
<feature type="transmembrane region" description="Helical" evidence="11">
    <location>
        <begin position="814"/>
        <end position="832"/>
    </location>
</feature>
<dbReference type="InterPro" id="IPR056770">
    <property type="entry name" value="Piezo_THU9_anchor"/>
</dbReference>
<evidence type="ECO:0000259" key="16">
    <source>
        <dbReference type="Pfam" id="PF24874"/>
    </source>
</evidence>
<feature type="transmembrane region" description="Helical" evidence="11">
    <location>
        <begin position="1688"/>
        <end position="1706"/>
    </location>
</feature>
<feature type="transmembrane region" description="Helical" evidence="11">
    <location>
        <begin position="128"/>
        <end position="150"/>
    </location>
</feature>
<feature type="transmembrane region" description="Helical" evidence="11">
    <location>
        <begin position="1874"/>
        <end position="1892"/>
    </location>
</feature>
<keyword evidence="7" id="KW-0406">Ion transport</keyword>
<dbReference type="Pfam" id="PF12166">
    <property type="entry name" value="Piezo_cap"/>
    <property type="match status" value="1"/>
</dbReference>
<evidence type="ECO:0000256" key="8">
    <source>
        <dbReference type="ARBA" id="ARBA00023136"/>
    </source>
</evidence>
<evidence type="ECO:0000256" key="6">
    <source>
        <dbReference type="ARBA" id="ARBA00022989"/>
    </source>
</evidence>
<accession>A0AAN9BZP9</accession>
<feature type="transmembrane region" description="Helical" evidence="11">
    <location>
        <begin position="400"/>
        <end position="422"/>
    </location>
</feature>
<feature type="transmembrane region" description="Helical" evidence="11">
    <location>
        <begin position="1799"/>
        <end position="1823"/>
    </location>
</feature>
<keyword evidence="6 11" id="KW-1133">Transmembrane helix</keyword>
<keyword evidence="4" id="KW-1003">Cell membrane</keyword>
<feature type="domain" description="Piezo TM25-28" evidence="13">
    <location>
        <begin position="1119"/>
        <end position="1346"/>
    </location>
</feature>
<feature type="transmembrane region" description="Helical" evidence="11">
    <location>
        <begin position="453"/>
        <end position="474"/>
    </location>
</feature>
<feature type="transmembrane region" description="Helical" evidence="11">
    <location>
        <begin position="428"/>
        <end position="446"/>
    </location>
</feature>
<evidence type="ECO:0000259" key="13">
    <source>
        <dbReference type="Pfam" id="PF15917"/>
    </source>
</evidence>
<dbReference type="GO" id="GO:0008381">
    <property type="term" value="F:mechanosensitive monoatomic ion channel activity"/>
    <property type="evidence" value="ECO:0007669"/>
    <property type="project" value="InterPro"/>
</dbReference>
<comment type="subcellular location">
    <subcellularLocation>
        <location evidence="1">Cell membrane</location>
        <topology evidence="1">Multi-pass membrane protein</topology>
    </subcellularLocation>
</comment>
<feature type="transmembrane region" description="Helical" evidence="11">
    <location>
        <begin position="787"/>
        <end position="808"/>
    </location>
</feature>
<dbReference type="Pfam" id="PF24871">
    <property type="entry name" value="Piezo_TM1-24"/>
    <property type="match status" value="1"/>
</dbReference>
<evidence type="ECO:0000256" key="2">
    <source>
        <dbReference type="ARBA" id="ARBA00007821"/>
    </source>
</evidence>
<organism evidence="17 18">
    <name type="scientific">Littorina saxatilis</name>
    <dbReference type="NCBI Taxonomy" id="31220"/>
    <lineage>
        <taxon>Eukaryota</taxon>
        <taxon>Metazoa</taxon>
        <taxon>Spiralia</taxon>
        <taxon>Lophotrochozoa</taxon>
        <taxon>Mollusca</taxon>
        <taxon>Gastropoda</taxon>
        <taxon>Caenogastropoda</taxon>
        <taxon>Littorinimorpha</taxon>
        <taxon>Littorinoidea</taxon>
        <taxon>Littorinidae</taxon>
        <taxon>Littorina</taxon>
    </lineage>
</organism>
<feature type="transmembrane region" description="Helical" evidence="11">
    <location>
        <begin position="1843"/>
        <end position="1865"/>
    </location>
</feature>
<feature type="transmembrane region" description="Helical" evidence="11">
    <location>
        <begin position="1015"/>
        <end position="1048"/>
    </location>
</feature>
<evidence type="ECO:0000256" key="1">
    <source>
        <dbReference type="ARBA" id="ARBA00004651"/>
    </source>
</evidence>
<feature type="domain" description="Piezo non-specific cation channel cap" evidence="12">
    <location>
        <begin position="2074"/>
        <end position="2372"/>
    </location>
</feature>
<dbReference type="InterPro" id="IPR031334">
    <property type="entry name" value="Piezo_cap_dom"/>
</dbReference>
<evidence type="ECO:0000259" key="12">
    <source>
        <dbReference type="Pfam" id="PF12166"/>
    </source>
</evidence>
<name>A0AAN9BZP9_9CAEN</name>
<feature type="transmembrane region" description="Helical" evidence="11">
    <location>
        <begin position="1198"/>
        <end position="1219"/>
    </location>
</feature>
<feature type="transmembrane region" description="Helical" evidence="11">
    <location>
        <begin position="1583"/>
        <end position="1605"/>
    </location>
</feature>
<feature type="region of interest" description="Disordered" evidence="10">
    <location>
        <begin position="1367"/>
        <end position="1393"/>
    </location>
</feature>
<evidence type="ECO:0000256" key="11">
    <source>
        <dbReference type="SAM" id="Phobius"/>
    </source>
</evidence>
<feature type="compositionally biased region" description="Basic and acidic residues" evidence="10">
    <location>
        <begin position="1384"/>
        <end position="1393"/>
    </location>
</feature>
<feature type="transmembrane region" description="Helical" evidence="11">
    <location>
        <begin position="176"/>
        <end position="196"/>
    </location>
</feature>
<feature type="transmembrane region" description="Helical" evidence="11">
    <location>
        <begin position="226"/>
        <end position="246"/>
    </location>
</feature>
<feature type="region of interest" description="Disordered" evidence="10">
    <location>
        <begin position="360"/>
        <end position="394"/>
    </location>
</feature>
<keyword evidence="18" id="KW-1185">Reference proteome</keyword>
<dbReference type="PANTHER" id="PTHR47049:SF2">
    <property type="entry name" value="PIEZO-TYPE MECHANOSENSITIVE ION CHANNEL HOMOLOG"/>
    <property type="match status" value="1"/>
</dbReference>
<feature type="transmembrane region" description="Helical" evidence="11">
    <location>
        <begin position="1976"/>
        <end position="1995"/>
    </location>
</feature>
<dbReference type="Pfam" id="PF24874">
    <property type="entry name" value="Piezo_THU9_anchor"/>
    <property type="match status" value="1"/>
</dbReference>
<dbReference type="InterPro" id="IPR056769">
    <property type="entry name" value="Piezo_TM1-24"/>
</dbReference>
<evidence type="ECO:0008006" key="19">
    <source>
        <dbReference type="Google" id="ProtNLM"/>
    </source>
</evidence>
<feature type="transmembrane region" description="Helical" evidence="11">
    <location>
        <begin position="632"/>
        <end position="652"/>
    </location>
</feature>
<evidence type="ECO:0000313" key="17">
    <source>
        <dbReference type="EMBL" id="KAK7114285.1"/>
    </source>
</evidence>
<dbReference type="Proteomes" id="UP001374579">
    <property type="component" value="Unassembled WGS sequence"/>
</dbReference>
<comment type="caution">
    <text evidence="17">The sequence shown here is derived from an EMBL/GenBank/DDBJ whole genome shotgun (WGS) entry which is preliminary data.</text>
</comment>
<dbReference type="InterPro" id="IPR031805">
    <property type="entry name" value="Piezo_TM25-28"/>
</dbReference>
<dbReference type="PANTHER" id="PTHR47049">
    <property type="entry name" value="PIEZO-TYPE MECHANOSENSITIVE ION CHANNEL HOMOLOG"/>
    <property type="match status" value="1"/>
</dbReference>
<feature type="transmembrane region" description="Helical" evidence="11">
    <location>
        <begin position="1611"/>
        <end position="1632"/>
    </location>
</feature>
<feature type="transmembrane region" description="Helical" evidence="11">
    <location>
        <begin position="1145"/>
        <end position="1178"/>
    </location>
</feature>
<feature type="transmembrane region" description="Helical" evidence="11">
    <location>
        <begin position="34"/>
        <end position="53"/>
    </location>
</feature>
<feature type="transmembrane region" description="Helical" evidence="11">
    <location>
        <begin position="1943"/>
        <end position="1964"/>
    </location>
</feature>
<gene>
    <name evidence="17" type="ORF">V1264_000369</name>
</gene>
<protein>
    <recommendedName>
        <fullName evidence="19">Piezo-type mechanosensitive ion channel component</fullName>
    </recommendedName>
</protein>
<feature type="domain" description="Piezo transmembrane helical unit" evidence="14">
    <location>
        <begin position="1594"/>
        <end position="1713"/>
    </location>
</feature>
<dbReference type="InterPro" id="IPR027272">
    <property type="entry name" value="Piezo"/>
</dbReference>
<feature type="transmembrane region" description="Helical" evidence="11">
    <location>
        <begin position="506"/>
        <end position="524"/>
    </location>
</feature>
<keyword evidence="5 11" id="KW-0812">Transmembrane</keyword>
<evidence type="ECO:0000256" key="3">
    <source>
        <dbReference type="ARBA" id="ARBA00022448"/>
    </source>
</evidence>
<proteinExistence type="inferred from homology"/>
<feature type="transmembrane region" description="Helical" evidence="11">
    <location>
        <begin position="2016"/>
        <end position="2039"/>
    </location>
</feature>
<evidence type="ECO:0000256" key="5">
    <source>
        <dbReference type="ARBA" id="ARBA00022692"/>
    </source>
</evidence>
<dbReference type="InterPro" id="IPR056768">
    <property type="entry name" value="THU_Piezo"/>
</dbReference>
<evidence type="ECO:0000256" key="4">
    <source>
        <dbReference type="ARBA" id="ARBA00022475"/>
    </source>
</evidence>
<evidence type="ECO:0000259" key="15">
    <source>
        <dbReference type="Pfam" id="PF24871"/>
    </source>
</evidence>
<feature type="transmembrane region" description="Helical" evidence="11">
    <location>
        <begin position="577"/>
        <end position="597"/>
    </location>
</feature>
<dbReference type="Pfam" id="PF23188">
    <property type="entry name" value="THU_Piezo1"/>
    <property type="match status" value="1"/>
</dbReference>
<keyword evidence="8 11" id="KW-0472">Membrane</keyword>
<feature type="region of interest" description="Disordered" evidence="10">
    <location>
        <begin position="1511"/>
        <end position="1533"/>
    </location>
</feature>
<feature type="domain" description="Piezo TM1-24" evidence="15">
    <location>
        <begin position="29"/>
        <end position="712"/>
    </location>
</feature>
<feature type="region of interest" description="Disordered" evidence="10">
    <location>
        <begin position="1410"/>
        <end position="1452"/>
    </location>
</feature>
<feature type="transmembrane region" description="Helical" evidence="11">
    <location>
        <begin position="685"/>
        <end position="706"/>
    </location>
</feature>
<feature type="region of interest" description="Disordered" evidence="10">
    <location>
        <begin position="1722"/>
        <end position="1745"/>
    </location>
</feature>
<evidence type="ECO:0000256" key="9">
    <source>
        <dbReference type="ARBA" id="ARBA00023303"/>
    </source>
</evidence>
<feature type="transmembrane region" description="Helical" evidence="11">
    <location>
        <begin position="292"/>
        <end position="310"/>
    </location>
</feature>
<feature type="transmembrane region" description="Helical" evidence="11">
    <location>
        <begin position="1904"/>
        <end position="1922"/>
    </location>
</feature>
<evidence type="ECO:0000256" key="10">
    <source>
        <dbReference type="SAM" id="MobiDB-lite"/>
    </source>
</evidence>
<comment type="similarity">
    <text evidence="2">Belongs to the PIEZO (TC 1.A.75) family.</text>
</comment>
<feature type="domain" description="Piezo THU9 and anchor" evidence="16">
    <location>
        <begin position="1799"/>
        <end position="2038"/>
    </location>
</feature>
<feature type="transmembrane region" description="Helical" evidence="11">
    <location>
        <begin position="839"/>
        <end position="858"/>
    </location>
</feature>
<feature type="transmembrane region" description="Helical" evidence="11">
    <location>
        <begin position="202"/>
        <end position="219"/>
    </location>
</feature>
<feature type="compositionally biased region" description="Basic and acidic residues" evidence="10">
    <location>
        <begin position="1435"/>
        <end position="1452"/>
    </location>
</feature>
<evidence type="ECO:0000313" key="18">
    <source>
        <dbReference type="Proteomes" id="UP001374579"/>
    </source>
</evidence>
<feature type="transmembrane region" description="Helical" evidence="11">
    <location>
        <begin position="603"/>
        <end position="620"/>
    </location>
</feature>
<dbReference type="Pfam" id="PF15917">
    <property type="entry name" value="Piezo_TM25-28"/>
    <property type="match status" value="1"/>
</dbReference>
<dbReference type="GO" id="GO:0005886">
    <property type="term" value="C:plasma membrane"/>
    <property type="evidence" value="ECO:0007669"/>
    <property type="project" value="UniProtKB-SubCell"/>
</dbReference>
<feature type="transmembrane region" description="Helical" evidence="11">
    <location>
        <begin position="65"/>
        <end position="88"/>
    </location>
</feature>
<keyword evidence="9" id="KW-0407">Ion channel</keyword>
<evidence type="ECO:0000259" key="14">
    <source>
        <dbReference type="Pfam" id="PF23188"/>
    </source>
</evidence>
<reference evidence="17 18" key="1">
    <citation type="submission" date="2024-02" db="EMBL/GenBank/DDBJ databases">
        <title>Chromosome-scale genome assembly of the rough periwinkle Littorina saxatilis.</title>
        <authorList>
            <person name="De Jode A."/>
            <person name="Faria R."/>
            <person name="Formenti G."/>
            <person name="Sims Y."/>
            <person name="Smith T.P."/>
            <person name="Tracey A."/>
            <person name="Wood J.M.D."/>
            <person name="Zagrodzka Z.B."/>
            <person name="Johannesson K."/>
            <person name="Butlin R.K."/>
            <person name="Leder E.H."/>
        </authorList>
    </citation>
    <scope>NUCLEOTIDE SEQUENCE [LARGE SCALE GENOMIC DNA]</scope>
    <source>
        <strain evidence="17">Snail1</strain>
        <tissue evidence="17">Muscle</tissue>
    </source>
</reference>